<comment type="caution">
    <text evidence="3">The sequence shown here is derived from an EMBL/GenBank/DDBJ whole genome shotgun (WGS) entry which is preliminary data.</text>
</comment>
<evidence type="ECO:0000313" key="4">
    <source>
        <dbReference type="Proteomes" id="UP001140511"/>
    </source>
</evidence>
<accession>A0A9W9B645</accession>
<dbReference type="PANTHER" id="PTHR42037">
    <property type="match status" value="1"/>
</dbReference>
<dbReference type="RefSeq" id="XP_056023246.1">
    <property type="nucleotide sequence ID" value="XM_056178372.1"/>
</dbReference>
<dbReference type="InterPro" id="IPR027796">
    <property type="entry name" value="OTT_1508_deam-like"/>
</dbReference>
<dbReference type="EMBL" id="JAOPEN010000008">
    <property type="protein sequence ID" value="KAJ4854188.1"/>
    <property type="molecule type" value="Genomic_DNA"/>
</dbReference>
<keyword evidence="4" id="KW-1185">Reference proteome</keyword>
<dbReference type="PROSITE" id="PS00028">
    <property type="entry name" value="ZINC_FINGER_C2H2_1"/>
    <property type="match status" value="1"/>
</dbReference>
<evidence type="ECO:0000256" key="1">
    <source>
        <dbReference type="SAM" id="MobiDB-lite"/>
    </source>
</evidence>
<name>A0A9W9B645_9HYPO</name>
<dbReference type="AlphaFoldDB" id="A0A9W9B645"/>
<feature type="compositionally biased region" description="Polar residues" evidence="1">
    <location>
        <begin position="1"/>
        <end position="14"/>
    </location>
</feature>
<gene>
    <name evidence="3" type="ORF">T069G_11167</name>
</gene>
<feature type="region of interest" description="Disordered" evidence="1">
    <location>
        <begin position="1"/>
        <end position="22"/>
    </location>
</feature>
<feature type="domain" description="C2H2-type" evidence="2">
    <location>
        <begin position="388"/>
        <end position="408"/>
    </location>
</feature>
<dbReference type="Proteomes" id="UP001140511">
    <property type="component" value="Unassembled WGS sequence"/>
</dbReference>
<reference evidence="3" key="1">
    <citation type="submission" date="2022-09" db="EMBL/GenBank/DDBJ databases">
        <title>Chromosome-level assembly of Trichoderma breve T069, a fungus used in development of biopesticide product.</title>
        <authorList>
            <person name="Lin R."/>
            <person name="Liu T."/>
        </authorList>
    </citation>
    <scope>NUCLEOTIDE SEQUENCE</scope>
    <source>
        <strain evidence="3">T069</strain>
    </source>
</reference>
<dbReference type="InterPro" id="IPR013087">
    <property type="entry name" value="Znf_C2H2_type"/>
</dbReference>
<sequence>MSRSDAADSSSPLDQTDEEPEHLTSKRLHRFFEPIMLLSALTQAVRNMATPPPREEKINTQDPKQLFYAFVNKLSHVCDKRKGPNHVTSFVVLKDQSDPDKAHYVFAMNRQTDSQLQSTARYVTTLLRMVGQAPEGREGQGDARHSLLYHVLRFNRHRVSFYLRELRNQAAFCLEKCEAETTDDNELTAERLAEILTSPVVGLDENDTEADYIRMCETTIQQLIKIEQTIVGEIIEERALENRMVGYTSMECWAKLLHAIRRILAYQQSVQFFLMAKDTWPGLFEDFTVSFISSSRQVSKPGRNKSYSAESVVGRMTSQQVEMFREFVGNLQAFDLDERIKEEFAKDTFNPMVHSEVLLLNWISNQGPIVSSRFFNDWKYIGCSKPMCKLCGYYFYEHHSNVEHRTSHGNLYPSWRLPDVFPHQGDAGRKMRQVMMDRVLLRVRKETLDLVSEKAFPSSKRADSNTDTARMTLLPVGTLQRPATDMDDLASMVGRVVVG</sequence>
<dbReference type="Pfam" id="PF14441">
    <property type="entry name" value="OTT_1508_deam"/>
    <property type="match status" value="1"/>
</dbReference>
<dbReference type="PANTHER" id="PTHR42037:SF1">
    <property type="match status" value="1"/>
</dbReference>
<protein>
    <recommendedName>
        <fullName evidence="2">C2H2-type domain-containing protein</fullName>
    </recommendedName>
</protein>
<dbReference type="GeneID" id="80873060"/>
<proteinExistence type="predicted"/>
<evidence type="ECO:0000313" key="3">
    <source>
        <dbReference type="EMBL" id="KAJ4854188.1"/>
    </source>
</evidence>
<evidence type="ECO:0000259" key="2">
    <source>
        <dbReference type="PROSITE" id="PS00028"/>
    </source>
</evidence>
<organism evidence="3 4">
    <name type="scientific">Trichoderma breve</name>
    <dbReference type="NCBI Taxonomy" id="2034170"/>
    <lineage>
        <taxon>Eukaryota</taxon>
        <taxon>Fungi</taxon>
        <taxon>Dikarya</taxon>
        <taxon>Ascomycota</taxon>
        <taxon>Pezizomycotina</taxon>
        <taxon>Sordariomycetes</taxon>
        <taxon>Hypocreomycetidae</taxon>
        <taxon>Hypocreales</taxon>
        <taxon>Hypocreaceae</taxon>
        <taxon>Trichoderma</taxon>
    </lineage>
</organism>